<evidence type="ECO:0000313" key="4">
    <source>
        <dbReference type="Proteomes" id="UP000266183"/>
    </source>
</evidence>
<protein>
    <recommendedName>
        <fullName evidence="2">DUF6265 domain-containing protein</fullName>
    </recommendedName>
</protein>
<feature type="chain" id="PRO_5017250740" description="DUF6265 domain-containing protein" evidence="1">
    <location>
        <begin position="20"/>
        <end position="152"/>
    </location>
</feature>
<accession>A0A385SKT0</accession>
<dbReference type="RefSeq" id="WP_119753843.1">
    <property type="nucleotide sequence ID" value="NZ_CP032382.1"/>
</dbReference>
<dbReference type="EMBL" id="CP032382">
    <property type="protein sequence ID" value="AYB30535.1"/>
    <property type="molecule type" value="Genomic_DNA"/>
</dbReference>
<sequence length="152" mass="17475">MRNVLLLFVLLLTAHPGRAQDVKDFQWLVGTWKIVDTHPDKNSYEVWRDTGHNTLAGISYNIKNADTLVTEEIKLLRKGGSVYYTPDVAGPQEEVKFKIISYDANGFVAENPTHDFPKKIRYRRVTKQQEERLEATIEGGGKSIYYTFVRVK</sequence>
<keyword evidence="1" id="KW-0732">Signal</keyword>
<keyword evidence="4" id="KW-1185">Reference proteome</keyword>
<proteinExistence type="predicted"/>
<dbReference type="Proteomes" id="UP000266183">
    <property type="component" value="Chromosome"/>
</dbReference>
<dbReference type="InterPro" id="IPR046232">
    <property type="entry name" value="DUF6265"/>
</dbReference>
<gene>
    <name evidence="3" type="ORF">D4L85_08035</name>
</gene>
<reference evidence="4" key="1">
    <citation type="submission" date="2018-09" db="EMBL/GenBank/DDBJ databases">
        <title>Chryseolinea sp. KIS68-18 isolated from soil.</title>
        <authorList>
            <person name="Weon H.-Y."/>
            <person name="Kwon S.-W."/>
            <person name="Lee S.A."/>
        </authorList>
    </citation>
    <scope>NUCLEOTIDE SEQUENCE [LARGE SCALE GENOMIC DNA]</scope>
    <source>
        <strain evidence="4">KIS68-18</strain>
    </source>
</reference>
<dbReference type="Pfam" id="PF19780">
    <property type="entry name" value="DUF6265"/>
    <property type="match status" value="1"/>
</dbReference>
<dbReference type="KEGG" id="chk:D4L85_08035"/>
<feature type="signal peptide" evidence="1">
    <location>
        <begin position="1"/>
        <end position="19"/>
    </location>
</feature>
<evidence type="ECO:0000313" key="3">
    <source>
        <dbReference type="EMBL" id="AYB30535.1"/>
    </source>
</evidence>
<evidence type="ECO:0000259" key="2">
    <source>
        <dbReference type="Pfam" id="PF19780"/>
    </source>
</evidence>
<feature type="domain" description="DUF6265" evidence="2">
    <location>
        <begin position="26"/>
        <end position="129"/>
    </location>
</feature>
<evidence type="ECO:0000256" key="1">
    <source>
        <dbReference type="SAM" id="SignalP"/>
    </source>
</evidence>
<dbReference type="AlphaFoldDB" id="A0A385SKT0"/>
<dbReference type="OrthoDB" id="5382295at2"/>
<name>A0A385SKT0_9BACT</name>
<organism evidence="3 4">
    <name type="scientific">Chryseolinea soli</name>
    <dbReference type="NCBI Taxonomy" id="2321403"/>
    <lineage>
        <taxon>Bacteria</taxon>
        <taxon>Pseudomonadati</taxon>
        <taxon>Bacteroidota</taxon>
        <taxon>Cytophagia</taxon>
        <taxon>Cytophagales</taxon>
        <taxon>Fulvivirgaceae</taxon>
        <taxon>Chryseolinea</taxon>
    </lineage>
</organism>